<proteinExistence type="predicted"/>
<name>A0A1E5VRJ4_9POAL</name>
<dbReference type="Pfam" id="PF00891">
    <property type="entry name" value="Methyltransf_2"/>
    <property type="match status" value="1"/>
</dbReference>
<dbReference type="Gene3D" id="3.40.50.150">
    <property type="entry name" value="Vaccinia Virus protein VP39"/>
    <property type="match status" value="1"/>
</dbReference>
<evidence type="ECO:0000256" key="3">
    <source>
        <dbReference type="ARBA" id="ARBA00022691"/>
    </source>
</evidence>
<reference evidence="5 6" key="1">
    <citation type="submission" date="2016-09" db="EMBL/GenBank/DDBJ databases">
        <title>The draft genome of Dichanthelium oligosanthes: A C3 panicoid grass species.</title>
        <authorList>
            <person name="Studer A.J."/>
            <person name="Schnable J.C."/>
            <person name="Brutnell T.P."/>
        </authorList>
    </citation>
    <scope>NUCLEOTIDE SEQUENCE [LARGE SCALE GENOMIC DNA]</scope>
    <source>
        <strain evidence="6">cv. Kellogg 1175</strain>
        <tissue evidence="5">Leaf</tissue>
    </source>
</reference>
<organism evidence="5 6">
    <name type="scientific">Dichanthelium oligosanthes</name>
    <dbReference type="NCBI Taxonomy" id="888268"/>
    <lineage>
        <taxon>Eukaryota</taxon>
        <taxon>Viridiplantae</taxon>
        <taxon>Streptophyta</taxon>
        <taxon>Embryophyta</taxon>
        <taxon>Tracheophyta</taxon>
        <taxon>Spermatophyta</taxon>
        <taxon>Magnoliopsida</taxon>
        <taxon>Liliopsida</taxon>
        <taxon>Poales</taxon>
        <taxon>Poaceae</taxon>
        <taxon>PACMAD clade</taxon>
        <taxon>Panicoideae</taxon>
        <taxon>Panicodae</taxon>
        <taxon>Paniceae</taxon>
        <taxon>Dichantheliinae</taxon>
        <taxon>Dichanthelium</taxon>
    </lineage>
</organism>
<dbReference type="SUPFAM" id="SSF53335">
    <property type="entry name" value="S-adenosyl-L-methionine-dependent methyltransferases"/>
    <property type="match status" value="1"/>
</dbReference>
<dbReference type="EMBL" id="LWDX02031748">
    <property type="protein sequence ID" value="OEL27743.1"/>
    <property type="molecule type" value="Genomic_DNA"/>
</dbReference>
<evidence type="ECO:0000256" key="2">
    <source>
        <dbReference type="ARBA" id="ARBA00022679"/>
    </source>
</evidence>
<dbReference type="PROSITE" id="PS51683">
    <property type="entry name" value="SAM_OMT_II"/>
    <property type="match status" value="1"/>
</dbReference>
<evidence type="ECO:0000256" key="1">
    <source>
        <dbReference type="ARBA" id="ARBA00022603"/>
    </source>
</evidence>
<keyword evidence="6" id="KW-1185">Reference proteome</keyword>
<accession>A0A1E5VRJ4</accession>
<dbReference type="InterPro" id="IPR029063">
    <property type="entry name" value="SAM-dependent_MTases_sf"/>
</dbReference>
<evidence type="ECO:0000313" key="5">
    <source>
        <dbReference type="EMBL" id="OEL27743.1"/>
    </source>
</evidence>
<comment type="caution">
    <text evidence="5">The sequence shown here is derived from an EMBL/GenBank/DDBJ whole genome shotgun (WGS) entry which is preliminary data.</text>
</comment>
<dbReference type="PANTHER" id="PTHR11746">
    <property type="entry name" value="O-METHYLTRANSFERASE"/>
    <property type="match status" value="1"/>
</dbReference>
<gene>
    <name evidence="5" type="ORF">BAE44_0011239</name>
</gene>
<dbReference type="InterPro" id="IPR016461">
    <property type="entry name" value="COMT-like"/>
</dbReference>
<keyword evidence="2 5" id="KW-0808">Transferase</keyword>
<dbReference type="STRING" id="888268.A0A1E5VRJ4"/>
<dbReference type="Proteomes" id="UP000095767">
    <property type="component" value="Unassembled WGS sequence"/>
</dbReference>
<evidence type="ECO:0000313" key="6">
    <source>
        <dbReference type="Proteomes" id="UP000095767"/>
    </source>
</evidence>
<dbReference type="GO" id="GO:0008171">
    <property type="term" value="F:O-methyltransferase activity"/>
    <property type="evidence" value="ECO:0007669"/>
    <property type="project" value="InterPro"/>
</dbReference>
<dbReference type="OrthoDB" id="2410195at2759"/>
<evidence type="ECO:0000259" key="4">
    <source>
        <dbReference type="Pfam" id="PF00891"/>
    </source>
</evidence>
<keyword evidence="3" id="KW-0949">S-adenosyl-L-methionine</keyword>
<dbReference type="GO" id="GO:0032259">
    <property type="term" value="P:methylation"/>
    <property type="evidence" value="ECO:0007669"/>
    <property type="project" value="UniProtKB-KW"/>
</dbReference>
<feature type="domain" description="O-methyltransferase C-terminal" evidence="4">
    <location>
        <begin position="1"/>
        <end position="121"/>
    </location>
</feature>
<dbReference type="AlphaFoldDB" id="A0A1E5VRJ4"/>
<protein>
    <submittedName>
        <fullName evidence="5">Putative O-methyltransferase 2</fullName>
    </submittedName>
</protein>
<dbReference type="InterPro" id="IPR001077">
    <property type="entry name" value="COMT_C"/>
</dbReference>
<keyword evidence="1 5" id="KW-0489">Methyltransferase</keyword>
<sequence length="139" mass="15832">MKCTVLDLPELIRTIPADGIVNYVAGDMFKFIPPAQVVVLKMVLHHWSDEDCVKILSNCRKAIPSREGGGKVIIGDVVLDPASGPMFETHLLMDVCMMLMKEGRQRDENDWRELFMEAWFSDYELVRKFGVRGVLEAYP</sequence>